<dbReference type="InterPro" id="IPR058625">
    <property type="entry name" value="MdtA-like_BSH"/>
</dbReference>
<comment type="similarity">
    <text evidence="2">Belongs to the membrane fusion protein (MFP) (TC 8.A.1) family.</text>
</comment>
<dbReference type="Pfam" id="PF25917">
    <property type="entry name" value="BSH_RND"/>
    <property type="match status" value="1"/>
</dbReference>
<protein>
    <submittedName>
        <fullName evidence="8">Efflux RND transporter periplasmic adaptor subunit</fullName>
    </submittedName>
</protein>
<dbReference type="Pfam" id="PF25876">
    <property type="entry name" value="HH_MFP_RND"/>
    <property type="match status" value="1"/>
</dbReference>
<dbReference type="SUPFAM" id="SSF111369">
    <property type="entry name" value="HlyD-like secretion proteins"/>
    <property type="match status" value="1"/>
</dbReference>
<dbReference type="Gene3D" id="2.40.50.100">
    <property type="match status" value="1"/>
</dbReference>
<dbReference type="PANTHER" id="PTHR30158:SF3">
    <property type="entry name" value="MULTIDRUG EFFLUX PUMP SUBUNIT ACRA-RELATED"/>
    <property type="match status" value="1"/>
</dbReference>
<dbReference type="Proteomes" id="UP001271769">
    <property type="component" value="Unassembled WGS sequence"/>
</dbReference>
<evidence type="ECO:0000256" key="3">
    <source>
        <dbReference type="SAM" id="Coils"/>
    </source>
</evidence>
<proteinExistence type="inferred from homology"/>
<dbReference type="Pfam" id="PF25944">
    <property type="entry name" value="Beta-barrel_RND"/>
    <property type="match status" value="1"/>
</dbReference>
<evidence type="ECO:0000259" key="5">
    <source>
        <dbReference type="Pfam" id="PF25917"/>
    </source>
</evidence>
<evidence type="ECO:0000313" key="8">
    <source>
        <dbReference type="EMBL" id="MDY0873587.1"/>
    </source>
</evidence>
<dbReference type="Gene3D" id="2.40.30.170">
    <property type="match status" value="1"/>
</dbReference>
<dbReference type="InterPro" id="IPR058624">
    <property type="entry name" value="MdtA-like_HH"/>
</dbReference>
<accession>A0ABU5E1V6</accession>
<dbReference type="NCBIfam" id="TIGR01730">
    <property type="entry name" value="RND_mfp"/>
    <property type="match status" value="1"/>
</dbReference>
<feature type="domain" description="Multidrug resistance protein MdtA-like C-terminal permuted SH3" evidence="7">
    <location>
        <begin position="289"/>
        <end position="350"/>
    </location>
</feature>
<dbReference type="Gene3D" id="2.40.420.20">
    <property type="match status" value="1"/>
</dbReference>
<organism evidence="8 9">
    <name type="scientific">Dongia rigui</name>
    <dbReference type="NCBI Taxonomy" id="940149"/>
    <lineage>
        <taxon>Bacteria</taxon>
        <taxon>Pseudomonadati</taxon>
        <taxon>Pseudomonadota</taxon>
        <taxon>Alphaproteobacteria</taxon>
        <taxon>Rhodospirillales</taxon>
        <taxon>Dongiaceae</taxon>
        <taxon>Dongia</taxon>
    </lineage>
</organism>
<keyword evidence="9" id="KW-1185">Reference proteome</keyword>
<dbReference type="InterPro" id="IPR058627">
    <property type="entry name" value="MdtA-like_C"/>
</dbReference>
<evidence type="ECO:0000259" key="7">
    <source>
        <dbReference type="Pfam" id="PF25967"/>
    </source>
</evidence>
<sequence>MALVLAACDQPSANVPTEVPPPAVGVQTLAPQNVAVQVELSGRTSAFLVSEVRPQVGGIIEKRLFTEGGDVAQGDVLYQIDPATYQASLDSARASLAKAKANVVSLQSKAKRYDELVGINAVAKQDYDDAVASLKAAQADIALNAAAVKTAEINLAYTKITAPISGRIGKSSVTEGALVTASQTTALATIQDLDQIYVDVTQTSAEYLRLKRDLAEGRITHSGDNQADVTLLLEDGSTYAEKGTLQFSDVTVDQSTGSITLRAIFPNPQHDLLPGMYVRAILDEGSNDQAILAPQQAVMRDAKGEPYAYVVGNGEKVEQRAVKTERTIGDQWLVGSGLQAGDRLIIDGFQNIKPGIAVKAIDAAAASPVAQ</sequence>
<dbReference type="RefSeq" id="WP_320502061.1">
    <property type="nucleotide sequence ID" value="NZ_JAXCLX010000003.1"/>
</dbReference>
<dbReference type="PANTHER" id="PTHR30158">
    <property type="entry name" value="ACRA/E-RELATED COMPONENT OF DRUG EFFLUX TRANSPORTER"/>
    <property type="match status" value="1"/>
</dbReference>
<feature type="coiled-coil region" evidence="3">
    <location>
        <begin position="89"/>
        <end position="116"/>
    </location>
</feature>
<reference evidence="8 9" key="1">
    <citation type="journal article" date="2013" name="Antonie Van Leeuwenhoek">
        <title>Dongia rigui sp. nov., isolated from freshwater of a large wetland in Korea.</title>
        <authorList>
            <person name="Baik K.S."/>
            <person name="Hwang Y.M."/>
            <person name="Choi J.S."/>
            <person name="Kwon J."/>
            <person name="Seong C.N."/>
        </authorList>
    </citation>
    <scope>NUCLEOTIDE SEQUENCE [LARGE SCALE GENOMIC DNA]</scope>
    <source>
        <strain evidence="8 9">04SU4-P</strain>
    </source>
</reference>
<evidence type="ECO:0000256" key="2">
    <source>
        <dbReference type="ARBA" id="ARBA00009477"/>
    </source>
</evidence>
<evidence type="ECO:0000256" key="1">
    <source>
        <dbReference type="ARBA" id="ARBA00004196"/>
    </source>
</evidence>
<evidence type="ECO:0000259" key="4">
    <source>
        <dbReference type="Pfam" id="PF25876"/>
    </source>
</evidence>
<feature type="domain" description="Multidrug resistance protein MdtA-like alpha-helical hairpin" evidence="4">
    <location>
        <begin position="89"/>
        <end position="158"/>
    </location>
</feature>
<gene>
    <name evidence="8" type="ORF">SMD31_16725</name>
</gene>
<evidence type="ECO:0000259" key="6">
    <source>
        <dbReference type="Pfam" id="PF25944"/>
    </source>
</evidence>
<feature type="domain" description="Multidrug resistance protein MdtA-like barrel-sandwich hybrid" evidence="5">
    <location>
        <begin position="51"/>
        <end position="191"/>
    </location>
</feature>
<keyword evidence="3" id="KW-0175">Coiled coil</keyword>
<dbReference type="InterPro" id="IPR058626">
    <property type="entry name" value="MdtA-like_b-barrel"/>
</dbReference>
<comment type="caution">
    <text evidence="8">The sequence shown here is derived from an EMBL/GenBank/DDBJ whole genome shotgun (WGS) entry which is preliminary data.</text>
</comment>
<feature type="domain" description="Multidrug resistance protein MdtA-like beta-barrel" evidence="6">
    <location>
        <begin position="196"/>
        <end position="285"/>
    </location>
</feature>
<dbReference type="InterPro" id="IPR006143">
    <property type="entry name" value="RND_pump_MFP"/>
</dbReference>
<evidence type="ECO:0000313" key="9">
    <source>
        <dbReference type="Proteomes" id="UP001271769"/>
    </source>
</evidence>
<dbReference type="EMBL" id="JAXCLX010000003">
    <property type="protein sequence ID" value="MDY0873587.1"/>
    <property type="molecule type" value="Genomic_DNA"/>
</dbReference>
<comment type="subcellular location">
    <subcellularLocation>
        <location evidence="1">Cell envelope</location>
    </subcellularLocation>
</comment>
<name>A0ABU5E1V6_9PROT</name>
<dbReference type="Gene3D" id="1.10.287.470">
    <property type="entry name" value="Helix hairpin bin"/>
    <property type="match status" value="1"/>
</dbReference>
<dbReference type="Pfam" id="PF25967">
    <property type="entry name" value="RND-MFP_C"/>
    <property type="match status" value="1"/>
</dbReference>